<evidence type="ECO:0000256" key="7">
    <source>
        <dbReference type="ARBA" id="ARBA00022842"/>
    </source>
</evidence>
<dbReference type="Pfam" id="PF00293">
    <property type="entry name" value="NUDIX"/>
    <property type="match status" value="1"/>
</dbReference>
<name>A0ABR3MWE2_9TELE</name>
<dbReference type="InterPro" id="IPR000086">
    <property type="entry name" value="NUDIX_hydrolase_dom"/>
</dbReference>
<dbReference type="CDD" id="cd03429">
    <property type="entry name" value="NUDIX_NADH_pyrophosphatase_Nudt13"/>
    <property type="match status" value="1"/>
</dbReference>
<evidence type="ECO:0000256" key="6">
    <source>
        <dbReference type="ARBA" id="ARBA00022801"/>
    </source>
</evidence>
<dbReference type="SUPFAM" id="SSF55811">
    <property type="entry name" value="Nudix"/>
    <property type="match status" value="1"/>
</dbReference>
<keyword evidence="13" id="KW-1185">Reference proteome</keyword>
<evidence type="ECO:0000256" key="10">
    <source>
        <dbReference type="SAM" id="MobiDB-lite"/>
    </source>
</evidence>
<dbReference type="PANTHER" id="PTHR42904">
    <property type="entry name" value="NUDIX HYDROLASE, NUDC SUBFAMILY"/>
    <property type="match status" value="1"/>
</dbReference>
<dbReference type="PROSITE" id="PS51462">
    <property type="entry name" value="NUDIX"/>
    <property type="match status" value="1"/>
</dbReference>
<feature type="domain" description="Nudix hydrolase" evidence="11">
    <location>
        <begin position="310"/>
        <end position="422"/>
    </location>
</feature>
<dbReference type="InterPro" id="IPR015797">
    <property type="entry name" value="NUDIX_hydrolase-like_dom_sf"/>
</dbReference>
<proteinExistence type="inferred from homology"/>
<evidence type="ECO:0000256" key="5">
    <source>
        <dbReference type="ARBA" id="ARBA00022723"/>
    </source>
</evidence>
<evidence type="ECO:0000313" key="12">
    <source>
        <dbReference type="EMBL" id="KAL1268942.1"/>
    </source>
</evidence>
<accession>A0ABR3MWE2</accession>
<evidence type="ECO:0000256" key="3">
    <source>
        <dbReference type="ARBA" id="ARBA00009595"/>
    </source>
</evidence>
<feature type="region of interest" description="Disordered" evidence="10">
    <location>
        <begin position="39"/>
        <end position="58"/>
    </location>
</feature>
<feature type="region of interest" description="Disordered" evidence="10">
    <location>
        <begin position="76"/>
        <end position="98"/>
    </location>
</feature>
<protein>
    <recommendedName>
        <fullName evidence="4">NAD(+) diphosphatase</fullName>
        <ecNumber evidence="4">3.6.1.22</ecNumber>
    </recommendedName>
</protein>
<dbReference type="Proteomes" id="UP001558613">
    <property type="component" value="Unassembled WGS sequence"/>
</dbReference>
<keyword evidence="5" id="KW-0479">Metal-binding</keyword>
<evidence type="ECO:0000313" key="13">
    <source>
        <dbReference type="Proteomes" id="UP001558613"/>
    </source>
</evidence>
<evidence type="ECO:0000256" key="2">
    <source>
        <dbReference type="ARBA" id="ARBA00001947"/>
    </source>
</evidence>
<evidence type="ECO:0000259" key="11">
    <source>
        <dbReference type="PROSITE" id="PS51462"/>
    </source>
</evidence>
<sequence>MSCCTGFYAGPTGDSEGGISLRDEAPSLDRFIDRPSNMTTSSVCTVPPATPGPPQTRTLRKPVALLFPVGGPRRTPWGPGVYRRSPTDLSLKGPPDHAPKPSLCSSPLFLHSFIFGVPPVQLPNPTISWAAHPPVFPLNFPPKQSPNQDTSPLLQPNPRALHTRERGRLHLSWKTFPPQCDTTGTNRRGRRVDGALFWGHSQKSPDCFSSDAVRPPPALPNQKGWRSQTFTLKEKSRGRGGRQKPKDPRMVWGPPKESSRDCVPAFHALNPLVGLGADDEVEGGVGARPPSVPRVGTAATASVPHAGSDTKILGHHAGPANPHGNHCLLGRKKIFPPGMFSCLAGFVEPGETLETAVRREVREESGVQVGPVQYLSCQAWPMPSCLMIGCHCVATTTDIKVDQNEIEEARWFTRQQVRKSSD</sequence>
<dbReference type="Gene3D" id="3.90.79.10">
    <property type="entry name" value="Nucleoside Triphosphate Pyrophosphohydrolase"/>
    <property type="match status" value="1"/>
</dbReference>
<comment type="cofactor">
    <cofactor evidence="2">
        <name>Zn(2+)</name>
        <dbReference type="ChEBI" id="CHEBI:29105"/>
    </cofactor>
</comment>
<evidence type="ECO:0000256" key="4">
    <source>
        <dbReference type="ARBA" id="ARBA00012381"/>
    </source>
</evidence>
<dbReference type="PANTHER" id="PTHR42904:SF6">
    <property type="entry name" value="NAD-CAPPED RNA HYDROLASE NUDT12"/>
    <property type="match status" value="1"/>
</dbReference>
<comment type="similarity">
    <text evidence="3">Belongs to the Nudix hydrolase family. NudC subfamily.</text>
</comment>
<evidence type="ECO:0000256" key="8">
    <source>
        <dbReference type="ARBA" id="ARBA00023027"/>
    </source>
</evidence>
<evidence type="ECO:0000256" key="1">
    <source>
        <dbReference type="ARBA" id="ARBA00001946"/>
    </source>
</evidence>
<gene>
    <name evidence="12" type="ORF">QQF64_031231</name>
</gene>
<dbReference type="EC" id="3.6.1.22" evidence="4"/>
<comment type="caution">
    <text evidence="12">The sequence shown here is derived from an EMBL/GenBank/DDBJ whole genome shotgun (WGS) entry which is preliminary data.</text>
</comment>
<evidence type="ECO:0000256" key="9">
    <source>
        <dbReference type="ARBA" id="ARBA00023679"/>
    </source>
</evidence>
<comment type="catalytic activity">
    <reaction evidence="9">
        <text>a 5'-end NAD(+)-phospho-ribonucleoside in mRNA + H2O = a 5'-end phospho-adenosine-phospho-ribonucleoside in mRNA + beta-nicotinamide D-ribonucleotide + 2 H(+)</text>
        <dbReference type="Rhea" id="RHEA:60876"/>
        <dbReference type="Rhea" id="RHEA-COMP:15698"/>
        <dbReference type="Rhea" id="RHEA-COMP:15719"/>
        <dbReference type="ChEBI" id="CHEBI:14649"/>
        <dbReference type="ChEBI" id="CHEBI:15377"/>
        <dbReference type="ChEBI" id="CHEBI:15378"/>
        <dbReference type="ChEBI" id="CHEBI:144029"/>
        <dbReference type="ChEBI" id="CHEBI:144051"/>
    </reaction>
    <physiologicalReaction direction="left-to-right" evidence="9">
        <dbReference type="Rhea" id="RHEA:60877"/>
    </physiologicalReaction>
</comment>
<dbReference type="PROSITE" id="PS00893">
    <property type="entry name" value="NUDIX_BOX"/>
    <property type="match status" value="1"/>
</dbReference>
<dbReference type="InterPro" id="IPR050241">
    <property type="entry name" value="NAD-cap_RNA_hydrolase_NudC"/>
</dbReference>
<dbReference type="InterPro" id="IPR020084">
    <property type="entry name" value="NUDIX_hydrolase_CS"/>
</dbReference>
<dbReference type="EMBL" id="JAYMGO010000008">
    <property type="protein sequence ID" value="KAL1268942.1"/>
    <property type="molecule type" value="Genomic_DNA"/>
</dbReference>
<keyword evidence="8" id="KW-0520">NAD</keyword>
<organism evidence="12 13">
    <name type="scientific">Cirrhinus molitorella</name>
    <name type="common">mud carp</name>
    <dbReference type="NCBI Taxonomy" id="172907"/>
    <lineage>
        <taxon>Eukaryota</taxon>
        <taxon>Metazoa</taxon>
        <taxon>Chordata</taxon>
        <taxon>Craniata</taxon>
        <taxon>Vertebrata</taxon>
        <taxon>Euteleostomi</taxon>
        <taxon>Actinopterygii</taxon>
        <taxon>Neopterygii</taxon>
        <taxon>Teleostei</taxon>
        <taxon>Ostariophysi</taxon>
        <taxon>Cypriniformes</taxon>
        <taxon>Cyprinidae</taxon>
        <taxon>Labeoninae</taxon>
        <taxon>Labeonini</taxon>
        <taxon>Cirrhinus</taxon>
    </lineage>
</organism>
<dbReference type="InterPro" id="IPR049734">
    <property type="entry name" value="NudC-like_C"/>
</dbReference>
<keyword evidence="7" id="KW-0460">Magnesium</keyword>
<reference evidence="12 13" key="1">
    <citation type="submission" date="2023-09" db="EMBL/GenBank/DDBJ databases">
        <authorList>
            <person name="Wang M."/>
        </authorList>
    </citation>
    <scope>NUCLEOTIDE SEQUENCE [LARGE SCALE GENOMIC DNA]</scope>
    <source>
        <strain evidence="12">GT-2023</strain>
        <tissue evidence="12">Liver</tissue>
    </source>
</reference>
<feature type="region of interest" description="Disordered" evidence="10">
    <location>
        <begin position="206"/>
        <end position="258"/>
    </location>
</feature>
<keyword evidence="6" id="KW-0378">Hydrolase</keyword>
<comment type="cofactor">
    <cofactor evidence="1">
        <name>Mg(2+)</name>
        <dbReference type="ChEBI" id="CHEBI:18420"/>
    </cofactor>
</comment>